<dbReference type="EMBL" id="CP011367">
    <property type="protein sequence ID" value="AKJ95222.1"/>
    <property type="molecule type" value="Genomic_DNA"/>
</dbReference>
<gene>
    <name evidence="1" type="ORF">TVD_07525</name>
</gene>
<sequence>MISLIPRLFQRAPALDPESRAWIHAIFDWAGNEPHLGSMLSKAHLVLPTAEHFPGQADNRQAMAQLVFDRVLEHAGLADSPFRLVHPGNLMDDPIPWDAMNTARPSRNPAEPQSAGVGIPYDPELVAHSQALIAHFAREIALRLLATAGEPPPALEGNEAHIAELLATQMGFGVMLANTAFQVRVNQCGACKGPSAERETALSRDDLAYALGLFCRRHAIPPSRARAHLNTPLRPALRHALRDLARREREAASGAA</sequence>
<accession>A0A0G3G6X3</accession>
<organism evidence="1 2">
    <name type="scientific">Thioalkalivibrio versutus</name>
    <dbReference type="NCBI Taxonomy" id="106634"/>
    <lineage>
        <taxon>Bacteria</taxon>
        <taxon>Pseudomonadati</taxon>
        <taxon>Pseudomonadota</taxon>
        <taxon>Gammaproteobacteria</taxon>
        <taxon>Chromatiales</taxon>
        <taxon>Ectothiorhodospiraceae</taxon>
        <taxon>Thioalkalivibrio</taxon>
    </lineage>
</organism>
<dbReference type="STRING" id="106634.TVD_07525"/>
<evidence type="ECO:0000313" key="2">
    <source>
        <dbReference type="Proteomes" id="UP000064201"/>
    </source>
</evidence>
<name>A0A0G3G6X3_9GAMM</name>
<dbReference type="KEGG" id="tvr:TVD_07525"/>
<dbReference type="OrthoDB" id="7170694at2"/>
<protein>
    <submittedName>
        <fullName evidence="1">Uncharacterized protein</fullName>
    </submittedName>
</protein>
<proteinExistence type="predicted"/>
<keyword evidence="2" id="KW-1185">Reference proteome</keyword>
<dbReference type="PATRIC" id="fig|106634.4.peg.1534"/>
<evidence type="ECO:0000313" key="1">
    <source>
        <dbReference type="EMBL" id="AKJ95222.1"/>
    </source>
</evidence>
<dbReference type="Proteomes" id="UP000064201">
    <property type="component" value="Chromosome"/>
</dbReference>
<reference evidence="1 2" key="1">
    <citation type="submission" date="2015-04" db="EMBL/GenBank/DDBJ databases">
        <title>Complete Sequence for the Genome of the Thioalkalivibrio versutus D301.</title>
        <authorList>
            <person name="Mu T."/>
            <person name="Zhou J."/>
            <person name="Xu X."/>
        </authorList>
    </citation>
    <scope>NUCLEOTIDE SEQUENCE [LARGE SCALE GENOMIC DNA]</scope>
    <source>
        <strain evidence="1 2">D301</strain>
    </source>
</reference>
<dbReference type="AlphaFoldDB" id="A0A0G3G6X3"/>
<dbReference type="RefSeq" id="WP_047251245.1">
    <property type="nucleotide sequence ID" value="NZ_CP011367.1"/>
</dbReference>